<sequence length="124" mass="13539">MTNWTKIIDDNYDDLIDALTAAQRTAIECGKIDAVKGQAFQAVNEVLLYEDGHIETIRHTGGCILGDVVEGKALSAGKYTDWTADGFLLDEEGDPESIDVDEILAGCDADIRRDVDYLRSTVEG</sequence>
<protein>
    <submittedName>
        <fullName evidence="1">Uncharacterized protein</fullName>
    </submittedName>
</protein>
<evidence type="ECO:0000313" key="1">
    <source>
        <dbReference type="EMBL" id="KEJ92579.1"/>
    </source>
</evidence>
<dbReference type="EMBL" id="JMKI01000025">
    <property type="protein sequence ID" value="KEJ92579.1"/>
    <property type="molecule type" value="Genomic_DNA"/>
</dbReference>
<dbReference type="STRING" id="2754.EH55_02970"/>
<organism evidence="1 2">
    <name type="scientific">Synergistes jonesii</name>
    <dbReference type="NCBI Taxonomy" id="2754"/>
    <lineage>
        <taxon>Bacteria</taxon>
        <taxon>Thermotogati</taxon>
        <taxon>Synergistota</taxon>
        <taxon>Synergistia</taxon>
        <taxon>Synergistales</taxon>
        <taxon>Synergistaceae</taxon>
        <taxon>Synergistes</taxon>
    </lineage>
</organism>
<dbReference type="Proteomes" id="UP000027665">
    <property type="component" value="Unassembled WGS sequence"/>
</dbReference>
<comment type="caution">
    <text evidence="1">The sequence shown here is derived from an EMBL/GenBank/DDBJ whole genome shotgun (WGS) entry which is preliminary data.</text>
</comment>
<dbReference type="AlphaFoldDB" id="A0A073IS49"/>
<accession>A0A073IS49</accession>
<gene>
    <name evidence="1" type="ORF">EH55_02970</name>
</gene>
<evidence type="ECO:0000313" key="2">
    <source>
        <dbReference type="Proteomes" id="UP000027665"/>
    </source>
</evidence>
<proteinExistence type="predicted"/>
<keyword evidence="2" id="KW-1185">Reference proteome</keyword>
<reference evidence="1 2" key="1">
    <citation type="submission" date="2014-04" db="EMBL/GenBank/DDBJ databases">
        <title>Draft Genome Sequence of Synergistes jonesii.</title>
        <authorList>
            <person name="Coil D.A."/>
            <person name="Eisen J.A."/>
            <person name="Holland-Moritz H.E."/>
        </authorList>
    </citation>
    <scope>NUCLEOTIDE SEQUENCE [LARGE SCALE GENOMIC DNA]</scope>
    <source>
        <strain evidence="1 2">78-1</strain>
    </source>
</reference>
<dbReference type="RefSeq" id="WP_037975517.1">
    <property type="nucleotide sequence ID" value="NZ_JMKI01000025.1"/>
</dbReference>
<name>A0A073IS49_9BACT</name>
<dbReference type="GeneID" id="90983312"/>